<dbReference type="InterPro" id="IPR036291">
    <property type="entry name" value="NAD(P)-bd_dom_sf"/>
</dbReference>
<accession>A0A9W9UCA4</accession>
<evidence type="ECO:0000313" key="3">
    <source>
        <dbReference type="Proteomes" id="UP001147746"/>
    </source>
</evidence>
<dbReference type="InterPro" id="IPR052228">
    <property type="entry name" value="Sec_Metab_Biosynth_Oxidored"/>
</dbReference>
<dbReference type="PANTHER" id="PTHR47534">
    <property type="entry name" value="YALI0E05731P"/>
    <property type="match status" value="1"/>
</dbReference>
<protein>
    <submittedName>
        <fullName evidence="2">Short-chain dehydrogenases/reductase</fullName>
    </submittedName>
</protein>
<comment type="caution">
    <text evidence="2">The sequence shown here is derived from an EMBL/GenBank/DDBJ whole genome shotgun (WGS) entry which is preliminary data.</text>
</comment>
<dbReference type="GO" id="GO:0016491">
    <property type="term" value="F:oxidoreductase activity"/>
    <property type="evidence" value="ECO:0007669"/>
    <property type="project" value="UniProtKB-KW"/>
</dbReference>
<proteinExistence type="predicted"/>
<keyword evidence="1" id="KW-0560">Oxidoreductase</keyword>
<keyword evidence="3" id="KW-1185">Reference proteome</keyword>
<dbReference type="InterPro" id="IPR002347">
    <property type="entry name" value="SDR_fam"/>
</dbReference>
<dbReference type="Gene3D" id="3.40.50.720">
    <property type="entry name" value="NAD(P)-binding Rossmann-like Domain"/>
    <property type="match status" value="1"/>
</dbReference>
<evidence type="ECO:0000313" key="2">
    <source>
        <dbReference type="EMBL" id="KAJ5331236.1"/>
    </source>
</evidence>
<dbReference type="OrthoDB" id="2898509at2759"/>
<reference evidence="2" key="2">
    <citation type="journal article" date="2023" name="IMA Fungus">
        <title>Comparative genomic study of the Penicillium genus elucidates a diverse pangenome and 15 lateral gene transfer events.</title>
        <authorList>
            <person name="Petersen C."/>
            <person name="Sorensen T."/>
            <person name="Nielsen M.R."/>
            <person name="Sondergaard T.E."/>
            <person name="Sorensen J.L."/>
            <person name="Fitzpatrick D.A."/>
            <person name="Frisvad J.C."/>
            <person name="Nielsen K.L."/>
        </authorList>
    </citation>
    <scope>NUCLEOTIDE SEQUENCE</scope>
    <source>
        <strain evidence="2">IBT 21472</strain>
    </source>
</reference>
<dbReference type="EMBL" id="JAPZBO010000001">
    <property type="protein sequence ID" value="KAJ5331236.1"/>
    <property type="molecule type" value="Genomic_DNA"/>
</dbReference>
<dbReference type="AlphaFoldDB" id="A0A9W9UCA4"/>
<dbReference type="Proteomes" id="UP001147746">
    <property type="component" value="Unassembled WGS sequence"/>
</dbReference>
<evidence type="ECO:0000256" key="1">
    <source>
        <dbReference type="ARBA" id="ARBA00023002"/>
    </source>
</evidence>
<dbReference type="SUPFAM" id="SSF51735">
    <property type="entry name" value="NAD(P)-binding Rossmann-fold domains"/>
    <property type="match status" value="1"/>
</dbReference>
<dbReference type="Pfam" id="PF00106">
    <property type="entry name" value="adh_short"/>
    <property type="match status" value="1"/>
</dbReference>
<dbReference type="PANTHER" id="PTHR47534:SF3">
    <property type="entry name" value="ALCOHOL DEHYDROGENASE-LIKE C-TERMINAL DOMAIN-CONTAINING PROTEIN"/>
    <property type="match status" value="1"/>
</dbReference>
<reference evidence="2" key="1">
    <citation type="submission" date="2022-12" db="EMBL/GenBank/DDBJ databases">
        <authorList>
            <person name="Petersen C."/>
        </authorList>
    </citation>
    <scope>NUCLEOTIDE SEQUENCE</scope>
    <source>
        <strain evidence="2">IBT 21472</strain>
    </source>
</reference>
<organism evidence="2 3">
    <name type="scientific">Penicillium atrosanguineum</name>
    <dbReference type="NCBI Taxonomy" id="1132637"/>
    <lineage>
        <taxon>Eukaryota</taxon>
        <taxon>Fungi</taxon>
        <taxon>Dikarya</taxon>
        <taxon>Ascomycota</taxon>
        <taxon>Pezizomycotina</taxon>
        <taxon>Eurotiomycetes</taxon>
        <taxon>Eurotiomycetidae</taxon>
        <taxon>Eurotiales</taxon>
        <taxon>Aspergillaceae</taxon>
        <taxon>Penicillium</taxon>
    </lineage>
</organism>
<sequence>MAHTLAQARAWNATLKTARPELTALFVGGTSGIGRSTAIKLAGSIAKPTIYIVGRNEKAGAQILEEMKAANNNGSYSLIPADVSDLRKVDTVCQDLKSKVKALDLLFLSTGGITFSKQETDAKIDVNHILRYYSRMRFVYNLLPTLEAANSPRVVSILAGGKEINIEEDNLDLQKEFSFSASNGYPTSMTSLAFDTLASEHPSVSFLHVFPGIVATPLMNKTIGSVLGTIVGFLAKPISISMADSGEWQTRLSTSTDFPSKQDSTDASAVGYYMLNHDGKDSTNKALMEELREKGFPAIVWKHTLATFDRICA</sequence>
<gene>
    <name evidence="2" type="ORF">N7476_001019</name>
</gene>
<name>A0A9W9UCA4_9EURO</name>